<dbReference type="PANTHER" id="PTHR30050:SF5">
    <property type="entry name" value="DNAA REGULATORY INACTIVATOR HDA"/>
    <property type="match status" value="1"/>
</dbReference>
<dbReference type="GO" id="GO:0005886">
    <property type="term" value="C:plasma membrane"/>
    <property type="evidence" value="ECO:0007669"/>
    <property type="project" value="TreeGrafter"/>
</dbReference>
<reference evidence="2" key="1">
    <citation type="submission" date="2018-07" db="EMBL/GenBank/DDBJ databases">
        <authorList>
            <person name="Quirk P.G."/>
            <person name="Krulwich T.A."/>
        </authorList>
    </citation>
    <scope>NUCLEOTIDE SEQUENCE</scope>
</reference>
<name>A0A380TJB3_9ZZZZ</name>
<feature type="domain" description="Hda lid" evidence="1">
    <location>
        <begin position="171"/>
        <end position="222"/>
    </location>
</feature>
<dbReference type="InterPro" id="IPR055199">
    <property type="entry name" value="Hda_lid"/>
</dbReference>
<sequence length="231" mass="24648">MAGSRQLPLPFEPQPSLGAADFLVADSNREAMAWLERWPGWPAPAVIVYGPSGCGKSHLGRMFLARTGGLPVTPTELGHQPPAALPSLLAAAAILIDNADRAIEAGYEAPLLHLYNAAREEGRTMLLTAQTPPARWQIRLADLRSRLNSCPTVAIGAPDQALIAALLVKLFADRQLAVDEAVIGFLVNRIERSFAAARDIVARIDAASLSARRRVTVPLAAEALNQVAGQE</sequence>
<dbReference type="SUPFAM" id="SSF52540">
    <property type="entry name" value="P-loop containing nucleoside triphosphate hydrolases"/>
    <property type="match status" value="1"/>
</dbReference>
<dbReference type="Gene3D" id="1.10.8.60">
    <property type="match status" value="1"/>
</dbReference>
<proteinExistence type="predicted"/>
<dbReference type="AlphaFoldDB" id="A0A380TJB3"/>
<dbReference type="GO" id="GO:0003688">
    <property type="term" value="F:DNA replication origin binding"/>
    <property type="evidence" value="ECO:0007669"/>
    <property type="project" value="TreeGrafter"/>
</dbReference>
<evidence type="ECO:0000259" key="1">
    <source>
        <dbReference type="Pfam" id="PF22688"/>
    </source>
</evidence>
<protein>
    <submittedName>
        <fullName evidence="2">DNA replication protein</fullName>
    </submittedName>
</protein>
<dbReference type="GO" id="GO:0006270">
    <property type="term" value="P:DNA replication initiation"/>
    <property type="evidence" value="ECO:0007669"/>
    <property type="project" value="TreeGrafter"/>
</dbReference>
<dbReference type="Gene3D" id="3.40.50.300">
    <property type="entry name" value="P-loop containing nucleotide triphosphate hydrolases"/>
    <property type="match status" value="1"/>
</dbReference>
<dbReference type="Pfam" id="PF22688">
    <property type="entry name" value="Hda_lid"/>
    <property type="match status" value="1"/>
</dbReference>
<dbReference type="PANTHER" id="PTHR30050">
    <property type="entry name" value="CHROMOSOMAL REPLICATION INITIATOR PROTEIN DNAA"/>
    <property type="match status" value="1"/>
</dbReference>
<dbReference type="InterPro" id="IPR027417">
    <property type="entry name" value="P-loop_NTPase"/>
</dbReference>
<accession>A0A380TJB3</accession>
<gene>
    <name evidence="2" type="ORF">DF3PB_660014</name>
</gene>
<evidence type="ECO:0000313" key="2">
    <source>
        <dbReference type="EMBL" id="SUS08406.1"/>
    </source>
</evidence>
<organism evidence="2">
    <name type="scientific">metagenome</name>
    <dbReference type="NCBI Taxonomy" id="256318"/>
    <lineage>
        <taxon>unclassified sequences</taxon>
        <taxon>metagenomes</taxon>
    </lineage>
</organism>
<dbReference type="EMBL" id="UIDG01000619">
    <property type="protein sequence ID" value="SUS08406.1"/>
    <property type="molecule type" value="Genomic_DNA"/>
</dbReference>